<reference evidence="1" key="2">
    <citation type="journal article" date="2015" name="Fish Shellfish Immunol.">
        <title>Early steps in the European eel (Anguilla anguilla)-Vibrio vulnificus interaction in the gills: Role of the RtxA13 toxin.</title>
        <authorList>
            <person name="Callol A."/>
            <person name="Pajuelo D."/>
            <person name="Ebbesson L."/>
            <person name="Teles M."/>
            <person name="MacKenzie S."/>
            <person name="Amaro C."/>
        </authorList>
    </citation>
    <scope>NUCLEOTIDE SEQUENCE</scope>
</reference>
<proteinExistence type="predicted"/>
<protein>
    <submittedName>
        <fullName evidence="1">Uncharacterized protein</fullName>
    </submittedName>
</protein>
<reference evidence="1" key="1">
    <citation type="submission" date="2014-11" db="EMBL/GenBank/DDBJ databases">
        <authorList>
            <person name="Amaro Gonzalez C."/>
        </authorList>
    </citation>
    <scope>NUCLEOTIDE SEQUENCE</scope>
</reference>
<dbReference type="EMBL" id="GBXM01071387">
    <property type="protein sequence ID" value="JAH37190.1"/>
    <property type="molecule type" value="Transcribed_RNA"/>
</dbReference>
<dbReference type="AlphaFoldDB" id="A0A0E9S919"/>
<organism evidence="1">
    <name type="scientific">Anguilla anguilla</name>
    <name type="common">European freshwater eel</name>
    <name type="synonym">Muraena anguilla</name>
    <dbReference type="NCBI Taxonomy" id="7936"/>
    <lineage>
        <taxon>Eukaryota</taxon>
        <taxon>Metazoa</taxon>
        <taxon>Chordata</taxon>
        <taxon>Craniata</taxon>
        <taxon>Vertebrata</taxon>
        <taxon>Euteleostomi</taxon>
        <taxon>Actinopterygii</taxon>
        <taxon>Neopterygii</taxon>
        <taxon>Teleostei</taxon>
        <taxon>Anguilliformes</taxon>
        <taxon>Anguillidae</taxon>
        <taxon>Anguilla</taxon>
    </lineage>
</organism>
<name>A0A0E9S919_ANGAN</name>
<sequence>MPYISHSSAKTCMGQLGALGAPMRSTLDELIRPASVARLAPRAVHRWR</sequence>
<accession>A0A0E9S919</accession>
<evidence type="ECO:0000313" key="1">
    <source>
        <dbReference type="EMBL" id="JAH37190.1"/>
    </source>
</evidence>